<dbReference type="EMBL" id="LAZR01006065">
    <property type="protein sequence ID" value="KKM95001.1"/>
    <property type="molecule type" value="Genomic_DNA"/>
</dbReference>
<evidence type="ECO:0000259" key="1">
    <source>
        <dbReference type="Pfam" id="PF12965"/>
    </source>
</evidence>
<dbReference type="InterPro" id="IPR024385">
    <property type="entry name" value="DUF3854"/>
</dbReference>
<reference evidence="2" key="1">
    <citation type="journal article" date="2015" name="Nature">
        <title>Complex archaea that bridge the gap between prokaryotes and eukaryotes.</title>
        <authorList>
            <person name="Spang A."/>
            <person name="Saw J.H."/>
            <person name="Jorgensen S.L."/>
            <person name="Zaremba-Niedzwiedzka K."/>
            <person name="Martijn J."/>
            <person name="Lind A.E."/>
            <person name="van Eijk R."/>
            <person name="Schleper C."/>
            <person name="Guy L."/>
            <person name="Ettema T.J."/>
        </authorList>
    </citation>
    <scope>NUCLEOTIDE SEQUENCE</scope>
</reference>
<proteinExistence type="predicted"/>
<name>A0A0F9M6R3_9ZZZZ</name>
<dbReference type="AlphaFoldDB" id="A0A0F9M6R3"/>
<gene>
    <name evidence="2" type="ORF">LCGC14_1192640</name>
</gene>
<feature type="domain" description="DUF3854" evidence="1">
    <location>
        <begin position="109"/>
        <end position="139"/>
    </location>
</feature>
<dbReference type="Pfam" id="PF12965">
    <property type="entry name" value="DUF3854"/>
    <property type="match status" value="1"/>
</dbReference>
<sequence length="818" mass="93019">MSVSEYHIGLSPHAIDDLGLSGLEPKDIAARAVTPAEIAATMGDAGSRVPDGYVIPYFDIRGESVPYYRIKILDTHAGVKYRAIKNEPNHIYYPPKLPALLKQQQPNYMIITEGEKKAACAVKLGYPCIALSGVDNWRNRRITFPESSELTRIKSRGVIQAKIPSGDSNALVMEDSGIVAVGFHDLIDFLVVRQMEVIIIFDTDKGGIKTQVQRAAAQLGYELRYRGLPIIRIRQLVLPPSVKGDKIGLDDYFMRKGSKEFAKILRVCRRKRIAFPRHPNPKTFVASRLQKSRLSRKETQDVSLSILMELETRGRRLRNAATNDMFYFNEQSHTLMEVHLGNPRIMLHDTAFGSYLYREFNLSATDTRVVGWLASQFHGEPGTEDTMTRKVFAKPEEMPDCIAYQLSDSHFVIITPNPEKPYIICENGMHGVLFEQGHVKPIAHAAIELELEQHIESDECLWRMVLKDFNFTPSVPSADSAVGNEQHLKEGRMLAILLYYISPWLLRWRGTQLPVELILGEPGSGKSSLYELRQTIVTGYPRLSNMTNDIRDWYAGITSRGGIHVLDNIHFTATTKDYQQRLSDELCRLVTEPDPHVEMRKLYTNSEVLSLPVTTTFALTAMEQPFYTLDLIQRAAIFELEVIQAGHDAGWVRNQVSMGRGRIGWVAHQLAALHKFLKLAVFEGAWDENYRATHRLANYEQVLMLMARVLKMDHEWIPEALKRQTATKMSETDWTMAGLEEFVGWAKDKNPEDYQTVRFGSKEIGAWAQEHETYCKNGTLINTWRLGKYLRAHRGSIQKLLHMHESGTLNNKTVYSID</sequence>
<accession>A0A0F9M6R3</accession>
<comment type="caution">
    <text evidence="2">The sequence shown here is derived from an EMBL/GenBank/DDBJ whole genome shotgun (WGS) entry which is preliminary data.</text>
</comment>
<organism evidence="2">
    <name type="scientific">marine sediment metagenome</name>
    <dbReference type="NCBI Taxonomy" id="412755"/>
    <lineage>
        <taxon>unclassified sequences</taxon>
        <taxon>metagenomes</taxon>
        <taxon>ecological metagenomes</taxon>
    </lineage>
</organism>
<evidence type="ECO:0000313" key="2">
    <source>
        <dbReference type="EMBL" id="KKM95001.1"/>
    </source>
</evidence>
<protein>
    <recommendedName>
        <fullName evidence="1">DUF3854 domain-containing protein</fullName>
    </recommendedName>
</protein>